<evidence type="ECO:0000313" key="2">
    <source>
        <dbReference type="EMBL" id="CAA7396755.1"/>
    </source>
</evidence>
<name>A0A7I8KIC8_SPIIN</name>
<dbReference type="NCBIfam" id="NF040946">
    <property type="entry name" value="PSII_PsbP"/>
    <property type="match status" value="1"/>
</dbReference>
<gene>
    <name evidence="2" type="ORF">SI8410_05007418</name>
</gene>
<dbReference type="PANTHER" id="PTHR31407:SF3">
    <property type="entry name" value="PSBP DOMAIN-CONTAINING PROTEIN 2, CHLOROPLASTIC"/>
    <property type="match status" value="1"/>
</dbReference>
<organism evidence="2 3">
    <name type="scientific">Spirodela intermedia</name>
    <name type="common">Intermediate duckweed</name>
    <dbReference type="NCBI Taxonomy" id="51605"/>
    <lineage>
        <taxon>Eukaryota</taxon>
        <taxon>Viridiplantae</taxon>
        <taxon>Streptophyta</taxon>
        <taxon>Embryophyta</taxon>
        <taxon>Tracheophyta</taxon>
        <taxon>Spermatophyta</taxon>
        <taxon>Magnoliopsida</taxon>
        <taxon>Liliopsida</taxon>
        <taxon>Araceae</taxon>
        <taxon>Lemnoideae</taxon>
        <taxon>Spirodela</taxon>
    </lineage>
</organism>
<dbReference type="GO" id="GO:0019898">
    <property type="term" value="C:extrinsic component of membrane"/>
    <property type="evidence" value="ECO:0007669"/>
    <property type="project" value="InterPro"/>
</dbReference>
<sequence>MTKGGSVASSSPLQLFLFLHHFPAHRRSISLHPPAGEGRRCPATCCAAVATTTRRSFALLLASSLRFLLSPSVAAVEEAGGEEVLETYTDKEEGFSLLRPSSWVKVDKAGATALFVSEKNKNDTIGVVVNPVRLSSLKDFGTPEFVAEKLIQAERRKESTKDAQMVTVAERVGYRGLPVFEFEYTVDSSRGGLKRIFSAVLVDASKLYVLNITSSDKPESPLGTEARTILEKVLHSFNVLE</sequence>
<protein>
    <recommendedName>
        <fullName evidence="1">PsbP C-terminal domain-containing protein</fullName>
    </recommendedName>
</protein>
<feature type="domain" description="PsbP C-terminal" evidence="1">
    <location>
        <begin position="85"/>
        <end position="239"/>
    </location>
</feature>
<evidence type="ECO:0000259" key="1">
    <source>
        <dbReference type="Pfam" id="PF01789"/>
    </source>
</evidence>
<dbReference type="AlphaFoldDB" id="A0A7I8KIC8"/>
<reference evidence="2" key="1">
    <citation type="submission" date="2020-02" db="EMBL/GenBank/DDBJ databases">
        <authorList>
            <person name="Scholz U."/>
            <person name="Mascher M."/>
            <person name="Fiebig A."/>
        </authorList>
    </citation>
    <scope>NUCLEOTIDE SEQUENCE</scope>
</reference>
<dbReference type="Pfam" id="PF01789">
    <property type="entry name" value="PsbP"/>
    <property type="match status" value="1"/>
</dbReference>
<dbReference type="Proteomes" id="UP000663760">
    <property type="component" value="Chromosome 5"/>
</dbReference>
<dbReference type="InterPro" id="IPR016123">
    <property type="entry name" value="Mog1/PsbP_a/b/a-sand"/>
</dbReference>
<proteinExistence type="predicted"/>
<dbReference type="OrthoDB" id="2020701at2759"/>
<dbReference type="SUPFAM" id="SSF55724">
    <property type="entry name" value="Mog1p/PsbP-like"/>
    <property type="match status" value="1"/>
</dbReference>
<dbReference type="InterPro" id="IPR002683">
    <property type="entry name" value="PsbP_C"/>
</dbReference>
<dbReference type="PANTHER" id="PTHR31407">
    <property type="match status" value="1"/>
</dbReference>
<dbReference type="EMBL" id="LR746268">
    <property type="protein sequence ID" value="CAA7396755.1"/>
    <property type="molecule type" value="Genomic_DNA"/>
</dbReference>
<dbReference type="Gene3D" id="3.40.1000.10">
    <property type="entry name" value="Mog1/PsbP, alpha/beta/alpha sandwich"/>
    <property type="match status" value="1"/>
</dbReference>
<dbReference type="GO" id="GO:0005509">
    <property type="term" value="F:calcium ion binding"/>
    <property type="evidence" value="ECO:0007669"/>
    <property type="project" value="InterPro"/>
</dbReference>
<evidence type="ECO:0000313" key="3">
    <source>
        <dbReference type="Proteomes" id="UP000663760"/>
    </source>
</evidence>
<dbReference type="GO" id="GO:0009654">
    <property type="term" value="C:photosystem II oxygen evolving complex"/>
    <property type="evidence" value="ECO:0007669"/>
    <property type="project" value="InterPro"/>
</dbReference>
<dbReference type="GO" id="GO:0015979">
    <property type="term" value="P:photosynthesis"/>
    <property type="evidence" value="ECO:0007669"/>
    <property type="project" value="InterPro"/>
</dbReference>
<accession>A0A7I8KIC8</accession>
<keyword evidence="3" id="KW-1185">Reference proteome</keyword>